<organism evidence="1 2">
    <name type="scientific">Astathelohania contejeani</name>
    <dbReference type="NCBI Taxonomy" id="164912"/>
    <lineage>
        <taxon>Eukaryota</taxon>
        <taxon>Fungi</taxon>
        <taxon>Fungi incertae sedis</taxon>
        <taxon>Microsporidia</taxon>
        <taxon>Astathelohaniidae</taxon>
        <taxon>Astathelohania</taxon>
    </lineage>
</organism>
<keyword evidence="2" id="KW-1185">Reference proteome</keyword>
<dbReference type="InterPro" id="IPR014722">
    <property type="entry name" value="Rib_uL2_dom2"/>
</dbReference>
<sequence length="165" mass="18770">MMPKEMESKDGQGDEFESICASCLKPRQVMIVKKKDSAEYLKINTISKVKTGKHGAAKVMISGQFLGLETNGNFTYNGGMKISIVVPKRKIYVLIDFDEHNDIILVKNSAETSYEIFELPIHNLSIEDVEELKKAYKYAKMTERELTFGLTACHDYCKVDDIKFK</sequence>
<dbReference type="InterPro" id="IPR019769">
    <property type="entry name" value="Trans_elong_IF5A_hypusine_site"/>
</dbReference>
<evidence type="ECO:0000313" key="2">
    <source>
        <dbReference type="Proteomes" id="UP001516464"/>
    </source>
</evidence>
<dbReference type="EMBL" id="SBIQ01000181">
    <property type="protein sequence ID" value="KAF7682779.1"/>
    <property type="molecule type" value="Genomic_DNA"/>
</dbReference>
<gene>
    <name evidence="1" type="ORF">TCON_2005</name>
</gene>
<dbReference type="Proteomes" id="UP001516464">
    <property type="component" value="Unassembled WGS sequence"/>
</dbReference>
<name>A0ABQ7HX82_9MICR</name>
<protein>
    <submittedName>
        <fullName evidence="1">Uncharacterized protein</fullName>
    </submittedName>
</protein>
<comment type="caution">
    <text evidence="1">The sequence shown here is derived from an EMBL/GenBank/DDBJ whole genome shotgun (WGS) entry which is preliminary data.</text>
</comment>
<proteinExistence type="predicted"/>
<dbReference type="PROSITE" id="PS00302">
    <property type="entry name" value="IF5A_HYPUSINE"/>
    <property type="match status" value="1"/>
</dbReference>
<accession>A0ABQ7HX82</accession>
<reference evidence="1 2" key="1">
    <citation type="submission" date="2019-01" db="EMBL/GenBank/DDBJ databases">
        <title>Genomes sequencing and comparative genomics of infectious freshwater microsporidia, Cucumispora dikerogammari and Thelohania contejeani.</title>
        <authorList>
            <person name="Cormier A."/>
            <person name="Giraud I."/>
            <person name="Wattier R."/>
            <person name="Teixeira M."/>
            <person name="Grandjean F."/>
            <person name="Rigaud T."/>
            <person name="Cordaux R."/>
        </authorList>
    </citation>
    <scope>NUCLEOTIDE SEQUENCE [LARGE SCALE GENOMIC DNA]</scope>
    <source>
        <strain evidence="1">T1</strain>
        <tissue evidence="1">Spores</tissue>
    </source>
</reference>
<evidence type="ECO:0000313" key="1">
    <source>
        <dbReference type="EMBL" id="KAF7682779.1"/>
    </source>
</evidence>
<dbReference type="Gene3D" id="2.30.30.30">
    <property type="match status" value="1"/>
</dbReference>